<dbReference type="PROSITE" id="PS00211">
    <property type="entry name" value="ABC_TRANSPORTER_1"/>
    <property type="match status" value="1"/>
</dbReference>
<dbReference type="EMBL" id="QYUM01000003">
    <property type="protein sequence ID" value="RJF90859.1"/>
    <property type="molecule type" value="Genomic_DNA"/>
</dbReference>
<protein>
    <submittedName>
        <fullName evidence="10">Type I secretion system permease/ATPase</fullName>
    </submittedName>
</protein>
<dbReference type="NCBIfam" id="TIGR01842">
    <property type="entry name" value="type_I_sec_PrtD"/>
    <property type="match status" value="1"/>
</dbReference>
<sequence length="585" mass="62498">MRLILGRNLPRALREALDACREHLLLAAGLSALINLLYLAPTLYMMQVYDRVVPTSGTLTLFWITLVVAFALVTLAVLDNIRSRILIRASLRVERALAEHILDCQLAAQPSTEDRQANMQAMREFDALRQFIGGAGLAVIFDIPWLPIFVLVAFLLHPLLGALILVGGALLAGITWFNERATRERLREGLLATAQFHAAQDRISARSETVRALGMRRALVKRQLGLRSRGLSMSVAAQFDGGRYTAAAKFLRLLLQSLALGMAAWLAVEREISVGAIIAGSVLLSRALQPVEQLVAAWPSIAQARQAVVTLGQLFARSQTSDTARTMLPRPAGRIDVQRLFVSAPQGDALLLKDVSFVSAPGQVIGVIGPSGAGKTTLARVLAGAVRPDGGNVRFDGASMQDWDPEVLAAHIGYLPQDYLLFAGTVAENISRFAAASGASAKTVSNEVIAAAKMAGAHDMILALPGGYDAYVGFDGEGLSAGQRQRIALARALYGDPSIVILDEPNAALDAEGEAALARAIQTLRNRGATVVIVAHRAGILSVADWLLVLARGTVERYGPRSDVLAALAARSERSNVVTMTSGQH</sequence>
<dbReference type="InterPro" id="IPR011527">
    <property type="entry name" value="ABC1_TM_dom"/>
</dbReference>
<feature type="transmembrane region" description="Helical" evidence="7">
    <location>
        <begin position="131"/>
        <end position="153"/>
    </location>
</feature>
<dbReference type="Proteomes" id="UP000286100">
    <property type="component" value="Unassembled WGS sequence"/>
</dbReference>
<dbReference type="PANTHER" id="PTHR24221:SF248">
    <property type="entry name" value="ABC TRANSPORTER TRANSMEMBRANE REGION"/>
    <property type="match status" value="1"/>
</dbReference>
<feature type="transmembrane region" description="Helical" evidence="7">
    <location>
        <begin position="250"/>
        <end position="268"/>
    </location>
</feature>
<dbReference type="Pfam" id="PF00005">
    <property type="entry name" value="ABC_tran"/>
    <property type="match status" value="1"/>
</dbReference>
<keyword evidence="11" id="KW-1185">Reference proteome</keyword>
<dbReference type="GO" id="GO:0005524">
    <property type="term" value="F:ATP binding"/>
    <property type="evidence" value="ECO:0007669"/>
    <property type="project" value="UniProtKB-KW"/>
</dbReference>
<evidence type="ECO:0000259" key="9">
    <source>
        <dbReference type="PROSITE" id="PS50929"/>
    </source>
</evidence>
<dbReference type="InterPro" id="IPR039421">
    <property type="entry name" value="Type_1_exporter"/>
</dbReference>
<dbReference type="SUPFAM" id="SSF90123">
    <property type="entry name" value="ABC transporter transmembrane region"/>
    <property type="match status" value="1"/>
</dbReference>
<keyword evidence="4" id="KW-0067">ATP-binding</keyword>
<proteinExistence type="predicted"/>
<dbReference type="GO" id="GO:0140359">
    <property type="term" value="F:ABC-type transporter activity"/>
    <property type="evidence" value="ECO:0007669"/>
    <property type="project" value="InterPro"/>
</dbReference>
<feature type="domain" description="ABC transmembrane type-1" evidence="9">
    <location>
        <begin position="25"/>
        <end position="303"/>
    </location>
</feature>
<evidence type="ECO:0000256" key="3">
    <source>
        <dbReference type="ARBA" id="ARBA00022741"/>
    </source>
</evidence>
<dbReference type="GO" id="GO:0034040">
    <property type="term" value="F:ATPase-coupled lipid transmembrane transporter activity"/>
    <property type="evidence" value="ECO:0007669"/>
    <property type="project" value="TreeGrafter"/>
</dbReference>
<dbReference type="SMART" id="SM00382">
    <property type="entry name" value="AAA"/>
    <property type="match status" value="1"/>
</dbReference>
<evidence type="ECO:0000256" key="5">
    <source>
        <dbReference type="ARBA" id="ARBA00022989"/>
    </source>
</evidence>
<evidence type="ECO:0000313" key="11">
    <source>
        <dbReference type="Proteomes" id="UP000286100"/>
    </source>
</evidence>
<dbReference type="GO" id="GO:0016887">
    <property type="term" value="F:ATP hydrolysis activity"/>
    <property type="evidence" value="ECO:0007669"/>
    <property type="project" value="InterPro"/>
</dbReference>
<dbReference type="Pfam" id="PF00664">
    <property type="entry name" value="ABC_membrane"/>
    <property type="match status" value="1"/>
</dbReference>
<comment type="caution">
    <text evidence="10">The sequence shown here is derived from an EMBL/GenBank/DDBJ whole genome shotgun (WGS) entry which is preliminary data.</text>
</comment>
<dbReference type="GO" id="GO:0005886">
    <property type="term" value="C:plasma membrane"/>
    <property type="evidence" value="ECO:0007669"/>
    <property type="project" value="UniProtKB-SubCell"/>
</dbReference>
<feature type="transmembrane region" description="Helical" evidence="7">
    <location>
        <begin position="60"/>
        <end position="78"/>
    </location>
</feature>
<evidence type="ECO:0000256" key="6">
    <source>
        <dbReference type="ARBA" id="ARBA00023136"/>
    </source>
</evidence>
<evidence type="ECO:0000256" key="4">
    <source>
        <dbReference type="ARBA" id="ARBA00022840"/>
    </source>
</evidence>
<dbReference type="PROSITE" id="PS50929">
    <property type="entry name" value="ABC_TM1F"/>
    <property type="match status" value="1"/>
</dbReference>
<dbReference type="PANTHER" id="PTHR24221">
    <property type="entry name" value="ATP-BINDING CASSETTE SUB-FAMILY B"/>
    <property type="match status" value="1"/>
</dbReference>
<dbReference type="SUPFAM" id="SSF52540">
    <property type="entry name" value="P-loop containing nucleoside triphosphate hydrolases"/>
    <property type="match status" value="1"/>
</dbReference>
<reference evidence="10 11" key="1">
    <citation type="submission" date="2018-09" db="EMBL/GenBank/DDBJ databases">
        <authorList>
            <person name="Zhu H."/>
        </authorList>
    </citation>
    <scope>NUCLEOTIDE SEQUENCE [LARGE SCALE GENOMIC DNA]</scope>
    <source>
        <strain evidence="10 11">K2R01-6</strain>
    </source>
</reference>
<dbReference type="PROSITE" id="PS50893">
    <property type="entry name" value="ABC_TRANSPORTER_2"/>
    <property type="match status" value="1"/>
</dbReference>
<keyword evidence="3" id="KW-0547">Nucleotide-binding</keyword>
<feature type="transmembrane region" description="Helical" evidence="7">
    <location>
        <begin position="159"/>
        <end position="177"/>
    </location>
</feature>
<keyword evidence="5 7" id="KW-1133">Transmembrane helix</keyword>
<dbReference type="InterPro" id="IPR003439">
    <property type="entry name" value="ABC_transporter-like_ATP-bd"/>
</dbReference>
<dbReference type="AlphaFoldDB" id="A0A418WLS8"/>
<dbReference type="InterPro" id="IPR027417">
    <property type="entry name" value="P-loop_NTPase"/>
</dbReference>
<dbReference type="InterPro" id="IPR003593">
    <property type="entry name" value="AAA+_ATPase"/>
</dbReference>
<keyword evidence="6 7" id="KW-0472">Membrane</keyword>
<dbReference type="Gene3D" id="3.40.50.300">
    <property type="entry name" value="P-loop containing nucleotide triphosphate hydrolases"/>
    <property type="match status" value="1"/>
</dbReference>
<organism evidence="10 11">
    <name type="scientific">Sphingomonas cavernae</name>
    <dbReference type="NCBI Taxonomy" id="2320861"/>
    <lineage>
        <taxon>Bacteria</taxon>
        <taxon>Pseudomonadati</taxon>
        <taxon>Pseudomonadota</taxon>
        <taxon>Alphaproteobacteria</taxon>
        <taxon>Sphingomonadales</taxon>
        <taxon>Sphingomonadaceae</taxon>
        <taxon>Sphingomonas</taxon>
    </lineage>
</organism>
<dbReference type="OrthoDB" id="9787557at2"/>
<dbReference type="Gene3D" id="1.20.1560.10">
    <property type="entry name" value="ABC transporter type 1, transmembrane domain"/>
    <property type="match status" value="1"/>
</dbReference>
<evidence type="ECO:0000313" key="10">
    <source>
        <dbReference type="EMBL" id="RJF90859.1"/>
    </source>
</evidence>
<dbReference type="GO" id="GO:0030256">
    <property type="term" value="C:type I protein secretion system complex"/>
    <property type="evidence" value="ECO:0007669"/>
    <property type="project" value="InterPro"/>
</dbReference>
<dbReference type="GO" id="GO:0030253">
    <property type="term" value="P:protein secretion by the type I secretion system"/>
    <property type="evidence" value="ECO:0007669"/>
    <property type="project" value="InterPro"/>
</dbReference>
<dbReference type="RefSeq" id="WP_119762404.1">
    <property type="nucleotide sequence ID" value="NZ_QYUM01000003.1"/>
</dbReference>
<name>A0A418WLS8_9SPHN</name>
<evidence type="ECO:0000256" key="2">
    <source>
        <dbReference type="ARBA" id="ARBA00022692"/>
    </source>
</evidence>
<gene>
    <name evidence="10" type="ORF">D3876_11800</name>
</gene>
<evidence type="ECO:0000259" key="8">
    <source>
        <dbReference type="PROSITE" id="PS50893"/>
    </source>
</evidence>
<feature type="domain" description="ABC transporter" evidence="8">
    <location>
        <begin position="335"/>
        <end position="577"/>
    </location>
</feature>
<evidence type="ECO:0000256" key="7">
    <source>
        <dbReference type="SAM" id="Phobius"/>
    </source>
</evidence>
<feature type="transmembrane region" description="Helical" evidence="7">
    <location>
        <begin position="21"/>
        <end position="40"/>
    </location>
</feature>
<dbReference type="InterPro" id="IPR017871">
    <property type="entry name" value="ABC_transporter-like_CS"/>
</dbReference>
<dbReference type="InterPro" id="IPR010128">
    <property type="entry name" value="ATPase_T1SS_PrtD-like"/>
</dbReference>
<comment type="subcellular location">
    <subcellularLocation>
        <location evidence="1">Cell membrane</location>
        <topology evidence="1">Multi-pass membrane protein</topology>
    </subcellularLocation>
</comment>
<evidence type="ECO:0000256" key="1">
    <source>
        <dbReference type="ARBA" id="ARBA00004651"/>
    </source>
</evidence>
<accession>A0A418WLS8</accession>
<dbReference type="InterPro" id="IPR036640">
    <property type="entry name" value="ABC1_TM_sf"/>
</dbReference>
<keyword evidence="2 7" id="KW-0812">Transmembrane</keyword>